<gene>
    <name evidence="2" type="ORF">AVEN_180552_1</name>
</gene>
<keyword evidence="3" id="KW-1185">Reference proteome</keyword>
<protein>
    <recommendedName>
        <fullName evidence="4">Endonuclease/exonuclease/phosphatase domain-containing protein</fullName>
    </recommendedName>
</protein>
<accession>A0A4Y2FJ36</accession>
<dbReference type="EMBL" id="BGPR01000957">
    <property type="protein sequence ID" value="GBM41261.1"/>
    <property type="molecule type" value="Genomic_DNA"/>
</dbReference>
<name>A0A4Y2FJ36_ARAVE</name>
<feature type="region of interest" description="Disordered" evidence="1">
    <location>
        <begin position="1"/>
        <end position="27"/>
    </location>
</feature>
<dbReference type="AlphaFoldDB" id="A0A4Y2FJ36"/>
<comment type="caution">
    <text evidence="2">The sequence shown here is derived from an EMBL/GenBank/DDBJ whole genome shotgun (WGS) entry which is preliminary data.</text>
</comment>
<proteinExistence type="predicted"/>
<evidence type="ECO:0000256" key="1">
    <source>
        <dbReference type="SAM" id="MobiDB-lite"/>
    </source>
</evidence>
<reference evidence="2 3" key="1">
    <citation type="journal article" date="2019" name="Sci. Rep.">
        <title>Orb-weaving spider Araneus ventricosus genome elucidates the spidroin gene catalogue.</title>
        <authorList>
            <person name="Kono N."/>
            <person name="Nakamura H."/>
            <person name="Ohtoshi R."/>
            <person name="Moran D.A.P."/>
            <person name="Shinohara A."/>
            <person name="Yoshida Y."/>
            <person name="Fujiwara M."/>
            <person name="Mori M."/>
            <person name="Tomita M."/>
            <person name="Arakawa K."/>
        </authorList>
    </citation>
    <scope>NUCLEOTIDE SEQUENCE [LARGE SCALE GENOMIC DNA]</scope>
</reference>
<dbReference type="Gene3D" id="3.60.10.10">
    <property type="entry name" value="Endonuclease/exonuclease/phosphatase"/>
    <property type="match status" value="1"/>
</dbReference>
<evidence type="ECO:0000313" key="3">
    <source>
        <dbReference type="Proteomes" id="UP000499080"/>
    </source>
</evidence>
<organism evidence="2 3">
    <name type="scientific">Araneus ventricosus</name>
    <name type="common">Orbweaver spider</name>
    <name type="synonym">Epeira ventricosa</name>
    <dbReference type="NCBI Taxonomy" id="182803"/>
    <lineage>
        <taxon>Eukaryota</taxon>
        <taxon>Metazoa</taxon>
        <taxon>Ecdysozoa</taxon>
        <taxon>Arthropoda</taxon>
        <taxon>Chelicerata</taxon>
        <taxon>Arachnida</taxon>
        <taxon>Araneae</taxon>
        <taxon>Araneomorphae</taxon>
        <taxon>Entelegynae</taxon>
        <taxon>Araneoidea</taxon>
        <taxon>Araneidae</taxon>
        <taxon>Araneus</taxon>
    </lineage>
</organism>
<dbReference type="Proteomes" id="UP000499080">
    <property type="component" value="Unassembled WGS sequence"/>
</dbReference>
<sequence length="110" mass="12305">MDSDSPLNNNTSQNQFQTPHQTPLFNTLNTPLQKDIKILQINLARSRPANLFLHPNVIQIKPDIIVIQEPYTQNRALSGFPGNWTAFSSENLTATILIPNLSIKAVLLSQ</sequence>
<evidence type="ECO:0008006" key="4">
    <source>
        <dbReference type="Google" id="ProtNLM"/>
    </source>
</evidence>
<evidence type="ECO:0000313" key="2">
    <source>
        <dbReference type="EMBL" id="GBM41261.1"/>
    </source>
</evidence>
<dbReference type="InterPro" id="IPR036691">
    <property type="entry name" value="Endo/exonu/phosph_ase_sf"/>
</dbReference>
<dbReference type="SUPFAM" id="SSF56219">
    <property type="entry name" value="DNase I-like"/>
    <property type="match status" value="1"/>
</dbReference>